<keyword evidence="1" id="KW-1133">Transmembrane helix</keyword>
<evidence type="ECO:0000313" key="2">
    <source>
        <dbReference type="EMBL" id="ERE84863.1"/>
    </source>
</evidence>
<evidence type="ECO:0000313" key="3">
    <source>
        <dbReference type="Proteomes" id="UP000030759"/>
    </source>
</evidence>
<dbReference type="GO" id="GO:0070059">
    <property type="term" value="P:intrinsic apoptotic signaling pathway in response to endoplasmic reticulum stress"/>
    <property type="evidence" value="ECO:0007669"/>
    <property type="project" value="TreeGrafter"/>
</dbReference>
<sequence length="159" mass="18376">MEERNYVTSVPGSTRLIHDVSFAEHSKITSVKISPLVNFWHKETLKKKFTFTVLMESDCQLLRLKMFREDHGSWMTMSFSTILFLFLFSHIYNTILLMDGNMGAPYPHGSTLLVSMVTSGSILTSEYLELDNYGLIFEGVYFQVFYVYSIIAWKRIGNS</sequence>
<dbReference type="InterPro" id="IPR029370">
    <property type="entry name" value="TMEM117"/>
</dbReference>
<dbReference type="PANTHER" id="PTHR31226">
    <property type="entry name" value="TRANSMEMBRANE PROTEIN 117"/>
    <property type="match status" value="1"/>
</dbReference>
<dbReference type="Pfam" id="PF15113">
    <property type="entry name" value="TMEM117"/>
    <property type="match status" value="1"/>
</dbReference>
<protein>
    <submittedName>
        <fullName evidence="2">Transmembrane protein</fullName>
    </submittedName>
</protein>
<feature type="transmembrane region" description="Helical" evidence="1">
    <location>
        <begin position="72"/>
        <end position="92"/>
    </location>
</feature>
<keyword evidence="1" id="KW-0472">Membrane</keyword>
<dbReference type="PANTHER" id="PTHR31226:SF1">
    <property type="entry name" value="TRANSMEMBRANE PROTEIN 117"/>
    <property type="match status" value="1"/>
</dbReference>
<dbReference type="AlphaFoldDB" id="A0A061IFA8"/>
<proteinExistence type="predicted"/>
<keyword evidence="1 2" id="KW-0812">Transmembrane</keyword>
<gene>
    <name evidence="2" type="ORF">H671_2g5645</name>
</gene>
<accession>A0A061IFA8</accession>
<dbReference type="EMBL" id="KE667785">
    <property type="protein sequence ID" value="ERE84863.1"/>
    <property type="molecule type" value="Genomic_DNA"/>
</dbReference>
<evidence type="ECO:0000256" key="1">
    <source>
        <dbReference type="SAM" id="Phobius"/>
    </source>
</evidence>
<organism evidence="2 3">
    <name type="scientific">Cricetulus griseus</name>
    <name type="common">Chinese hamster</name>
    <name type="synonym">Cricetulus barabensis griseus</name>
    <dbReference type="NCBI Taxonomy" id="10029"/>
    <lineage>
        <taxon>Eukaryota</taxon>
        <taxon>Metazoa</taxon>
        <taxon>Chordata</taxon>
        <taxon>Craniata</taxon>
        <taxon>Vertebrata</taxon>
        <taxon>Euteleostomi</taxon>
        <taxon>Mammalia</taxon>
        <taxon>Eutheria</taxon>
        <taxon>Euarchontoglires</taxon>
        <taxon>Glires</taxon>
        <taxon>Rodentia</taxon>
        <taxon>Myomorpha</taxon>
        <taxon>Muroidea</taxon>
        <taxon>Cricetidae</taxon>
        <taxon>Cricetinae</taxon>
        <taxon>Cricetulus</taxon>
    </lineage>
</organism>
<reference evidence="3" key="1">
    <citation type="journal article" date="2013" name="Nat. Biotechnol.">
        <title>Chinese hamster genome sequenced from sorted chromosomes.</title>
        <authorList>
            <person name="Brinkrolf K."/>
            <person name="Rupp O."/>
            <person name="Laux H."/>
            <person name="Kollin F."/>
            <person name="Ernst W."/>
            <person name="Linke B."/>
            <person name="Kofler R."/>
            <person name="Romand S."/>
            <person name="Hesse F."/>
            <person name="Budach W.E."/>
            <person name="Galosy S."/>
            <person name="Muller D."/>
            <person name="Noll T."/>
            <person name="Wienberg J."/>
            <person name="Jostock T."/>
            <person name="Leonard M."/>
            <person name="Grillari J."/>
            <person name="Tauch A."/>
            <person name="Goesmann A."/>
            <person name="Helk B."/>
            <person name="Mott J.E."/>
            <person name="Puhler A."/>
            <person name="Borth N."/>
        </authorList>
    </citation>
    <scope>NUCLEOTIDE SEQUENCE [LARGE SCALE GENOMIC DNA]</scope>
    <source>
        <strain evidence="3">17A/GY</strain>
    </source>
</reference>
<feature type="transmembrane region" description="Helical" evidence="1">
    <location>
        <begin position="133"/>
        <end position="153"/>
    </location>
</feature>
<dbReference type="Proteomes" id="UP000030759">
    <property type="component" value="Unassembled WGS sequence"/>
</dbReference>
<name>A0A061IFA8_CRIGR</name>